<dbReference type="InParanoid" id="A0A5Q0BMC0"/>
<keyword evidence="4" id="KW-1185">Reference proteome</keyword>
<accession>A0A5Q0BMC0</accession>
<dbReference type="OrthoDB" id="119951at2"/>
<proteinExistence type="predicted"/>
<evidence type="ECO:0000313" key="4">
    <source>
        <dbReference type="Proteomes" id="UP000325755"/>
    </source>
</evidence>
<organism evidence="3 4">
    <name type="scientific">Candidatus Methylospira mobilis</name>
    <dbReference type="NCBI Taxonomy" id="1808979"/>
    <lineage>
        <taxon>Bacteria</taxon>
        <taxon>Pseudomonadati</taxon>
        <taxon>Pseudomonadota</taxon>
        <taxon>Gammaproteobacteria</taxon>
        <taxon>Methylococcales</taxon>
        <taxon>Methylococcaceae</taxon>
        <taxon>Candidatus Methylospira</taxon>
    </lineage>
</organism>
<feature type="domain" description="DUF302" evidence="2">
    <location>
        <begin position="416"/>
        <end position="478"/>
    </location>
</feature>
<keyword evidence="3" id="KW-0378">Hydrolase</keyword>
<dbReference type="InterPro" id="IPR005180">
    <property type="entry name" value="DUF302"/>
</dbReference>
<dbReference type="Pfam" id="PF00144">
    <property type="entry name" value="Beta-lactamase"/>
    <property type="match status" value="1"/>
</dbReference>
<dbReference type="PANTHER" id="PTHR46825">
    <property type="entry name" value="D-ALANYL-D-ALANINE-CARBOXYPEPTIDASE/ENDOPEPTIDASE AMPH"/>
    <property type="match status" value="1"/>
</dbReference>
<dbReference type="EMBL" id="CP044205">
    <property type="protein sequence ID" value="QFY45075.1"/>
    <property type="molecule type" value="Genomic_DNA"/>
</dbReference>
<dbReference type="CDD" id="cd14797">
    <property type="entry name" value="DUF302"/>
    <property type="match status" value="1"/>
</dbReference>
<protein>
    <submittedName>
        <fullName evidence="3">Serine hydrolase</fullName>
    </submittedName>
</protein>
<dbReference type="SUPFAM" id="SSF103247">
    <property type="entry name" value="TT1751-like"/>
    <property type="match status" value="1"/>
</dbReference>
<dbReference type="InterPro" id="IPR050491">
    <property type="entry name" value="AmpC-like"/>
</dbReference>
<gene>
    <name evidence="3" type="ORF">F6R98_11600</name>
</gene>
<dbReference type="KEGG" id="mmob:F6R98_11600"/>
<dbReference type="SUPFAM" id="SSF56601">
    <property type="entry name" value="beta-lactamase/transpeptidase-like"/>
    <property type="match status" value="1"/>
</dbReference>
<evidence type="ECO:0000259" key="2">
    <source>
        <dbReference type="Pfam" id="PF03625"/>
    </source>
</evidence>
<dbReference type="Pfam" id="PF03625">
    <property type="entry name" value="DUF302"/>
    <property type="match status" value="1"/>
</dbReference>
<feature type="domain" description="Beta-lactamase-related" evidence="1">
    <location>
        <begin position="23"/>
        <end position="370"/>
    </location>
</feature>
<dbReference type="PANTHER" id="PTHR46825:SF9">
    <property type="entry name" value="BETA-LACTAMASE-RELATED DOMAIN-CONTAINING PROTEIN"/>
    <property type="match status" value="1"/>
</dbReference>
<dbReference type="Proteomes" id="UP000325755">
    <property type="component" value="Chromosome"/>
</dbReference>
<dbReference type="InterPro" id="IPR001466">
    <property type="entry name" value="Beta-lactam-related"/>
</dbReference>
<dbReference type="InterPro" id="IPR035923">
    <property type="entry name" value="TT1751-like_sf"/>
</dbReference>
<evidence type="ECO:0000313" key="3">
    <source>
        <dbReference type="EMBL" id="QFY45075.1"/>
    </source>
</evidence>
<dbReference type="InterPro" id="IPR012338">
    <property type="entry name" value="Beta-lactam/transpept-like"/>
</dbReference>
<name>A0A5Q0BMC0_9GAMM</name>
<evidence type="ECO:0000259" key="1">
    <source>
        <dbReference type="Pfam" id="PF00144"/>
    </source>
</evidence>
<dbReference type="AlphaFoldDB" id="A0A5Q0BMC0"/>
<sequence length="512" mass="55937">MASTPAANASRGDFQIVYQGRTVDDLVINYMQRNHIPGLSLAIVQAPYIPRVVAYGLADTSAKTLISSNTVFNVGQITNAYTAVAVMQLKEEGKLGLEDPVTKYLPNASKEWNSIKIRHLLTHSSGLPSYNEASGFDYSQDYNLDSIIDMVKKIPARFKAGHDTYNSATDFYLLGAIIEKSSGVSYQEYITKNQIERAGLKYTFFPSSLESVKNELHNGSQPFLHAEFKQNPVFINPAEPAVGYRDANNGWTAVKPNKQSATFADSGIMASAQDISIWDIALAGEILVKNPENREFLYRSVKLDNGKISPGNAGWQFPGHPGLMYIKGNIPGFSTFLSRFTAPTELLCVTLLANKDNIRDLDVLARQIAGAYDQKLAAPAGSAWVVSRESPYTVNETLDRVSKVLEAKGAKVFARIDHGANAAGAGKAMKPKQVLIVGNPAVGTDLIIAKPTVAIDLPLRIMAWEDDTGQVWASFTDPVELGKQYHIEGQEQVLNNMYQAVYAAVDKATTAY</sequence>
<dbReference type="GO" id="GO:0016787">
    <property type="term" value="F:hydrolase activity"/>
    <property type="evidence" value="ECO:0007669"/>
    <property type="project" value="UniProtKB-KW"/>
</dbReference>
<dbReference type="Gene3D" id="3.30.310.70">
    <property type="entry name" value="TT1751-like domain"/>
    <property type="match status" value="1"/>
</dbReference>
<dbReference type="Gene3D" id="3.40.710.10">
    <property type="entry name" value="DD-peptidase/beta-lactamase superfamily"/>
    <property type="match status" value="1"/>
</dbReference>
<reference evidence="3 4" key="1">
    <citation type="submission" date="2019-09" db="EMBL/GenBank/DDBJ databases">
        <title>Ecophysiology of the spiral-shaped methanotroph Methylospira mobilis as revealed by the complete genome sequence.</title>
        <authorList>
            <person name="Oshkin I.Y."/>
            <person name="Dedysh S.N."/>
            <person name="Miroshnikov K."/>
            <person name="Danilova O.V."/>
            <person name="Hakobyan A."/>
            <person name="Liesack W."/>
        </authorList>
    </citation>
    <scope>NUCLEOTIDE SEQUENCE [LARGE SCALE GENOMIC DNA]</scope>
    <source>
        <strain evidence="3 4">Shm1</strain>
    </source>
</reference>